<dbReference type="InterPro" id="IPR044926">
    <property type="entry name" value="RGS_subdomain_2"/>
</dbReference>
<feature type="region of interest" description="Disordered" evidence="6">
    <location>
        <begin position="815"/>
        <end position="854"/>
    </location>
</feature>
<dbReference type="Pfam" id="PF00069">
    <property type="entry name" value="Pkinase"/>
    <property type="match status" value="2"/>
</dbReference>
<dbReference type="OrthoDB" id="248923at2759"/>
<dbReference type="SMART" id="SM00220">
    <property type="entry name" value="S_TKc"/>
    <property type="match status" value="1"/>
</dbReference>
<reference evidence="10" key="1">
    <citation type="journal article" date="2023" name="Commun. Biol.">
        <title>Genome analysis of Parmales, the sister group of diatoms, reveals the evolutionary specialization of diatoms from phago-mixotrophs to photoautotrophs.</title>
        <authorList>
            <person name="Ban H."/>
            <person name="Sato S."/>
            <person name="Yoshikawa S."/>
            <person name="Yamada K."/>
            <person name="Nakamura Y."/>
            <person name="Ichinomiya M."/>
            <person name="Sato N."/>
            <person name="Blanc-Mathieu R."/>
            <person name="Endo H."/>
            <person name="Kuwata A."/>
            <person name="Ogata H."/>
        </authorList>
    </citation>
    <scope>NUCLEOTIDE SEQUENCE [LARGE SCALE GENOMIC DNA]</scope>
    <source>
        <strain evidence="10">NIES 3700</strain>
    </source>
</reference>
<feature type="region of interest" description="Disordered" evidence="6">
    <location>
        <begin position="919"/>
        <end position="1007"/>
    </location>
</feature>
<feature type="domain" description="RGS" evidence="8">
    <location>
        <begin position="87"/>
        <end position="191"/>
    </location>
</feature>
<feature type="compositionally biased region" description="Gly residues" evidence="6">
    <location>
        <begin position="945"/>
        <end position="955"/>
    </location>
</feature>
<dbReference type="GO" id="GO:0004674">
    <property type="term" value="F:protein serine/threonine kinase activity"/>
    <property type="evidence" value="ECO:0007669"/>
    <property type="project" value="UniProtKB-KW"/>
</dbReference>
<dbReference type="InterPro" id="IPR000719">
    <property type="entry name" value="Prot_kinase_dom"/>
</dbReference>
<feature type="compositionally biased region" description="Basic and acidic residues" evidence="6">
    <location>
        <begin position="972"/>
        <end position="1007"/>
    </location>
</feature>
<evidence type="ECO:0000256" key="5">
    <source>
        <dbReference type="ARBA" id="ARBA00022840"/>
    </source>
</evidence>
<keyword evidence="1" id="KW-0723">Serine/threonine-protein kinase</keyword>
<keyword evidence="3" id="KW-0547">Nucleotide-binding</keyword>
<keyword evidence="4" id="KW-0418">Kinase</keyword>
<dbReference type="PANTHER" id="PTHR24351">
    <property type="entry name" value="RIBOSOMAL PROTEIN S6 KINASE"/>
    <property type="match status" value="1"/>
</dbReference>
<dbReference type="InterPro" id="IPR008271">
    <property type="entry name" value="Ser/Thr_kinase_AS"/>
</dbReference>
<feature type="compositionally biased region" description="Basic and acidic residues" evidence="6">
    <location>
        <begin position="922"/>
        <end position="935"/>
    </location>
</feature>
<evidence type="ECO:0000256" key="4">
    <source>
        <dbReference type="ARBA" id="ARBA00022777"/>
    </source>
</evidence>
<name>A0A9W7FS65_9STRA</name>
<dbReference type="EMBL" id="BRXW01000276">
    <property type="protein sequence ID" value="GMI17101.1"/>
    <property type="molecule type" value="Genomic_DNA"/>
</dbReference>
<dbReference type="AlphaFoldDB" id="A0A9W7FS65"/>
<evidence type="ECO:0000313" key="9">
    <source>
        <dbReference type="EMBL" id="GMI17101.1"/>
    </source>
</evidence>
<feature type="domain" description="Protein kinase" evidence="7">
    <location>
        <begin position="230"/>
        <end position="673"/>
    </location>
</feature>
<dbReference type="PROSITE" id="PS00108">
    <property type="entry name" value="PROTEIN_KINASE_ST"/>
    <property type="match status" value="1"/>
</dbReference>
<dbReference type="SUPFAM" id="SSF56112">
    <property type="entry name" value="Protein kinase-like (PK-like)"/>
    <property type="match status" value="1"/>
</dbReference>
<sequence length="1007" mass="113761">MGSGQSGLTKSSRISPHFRRSTKDPLNETRHTHNSDNSEDGQHSSKMPPSPPLKTHRNFPITQPYSTTLLFPSRGSLDPHSDPTLLELVSILKDPFGFRLFRKQAFVAGHQRNILCFHDVEIYRTIPNKHLRATTARRLYEKFLKAGASQHLPNLYYSEEANKAMENIEEILSLETMAERQKRCRPNIFDEIGNLCLLNLLPVFKSFKENGYTFYKSRVRSHNKLRPTSFDYLSILGTYNNSKVFMVRKKTTNRVYSMKIYSKRNLMKRYQLKEQNIHIERLVSHHCGMFPFVVSLGYAIQTQSHVCLAFDYCAGGDLRGLLKFYSRKKQRIPDALLLKIAAQLIYAVGHLHLVGILHRDLKLSNIMLSKHGNVKVGDFGSAGVVRPLELEEERERSSSFDYRFDPFSDSSPRRGFWNRRQESPQVVFEGESPADPNASSILVMDYATLPEAEYRKRKRRTFIGTLGNMSPEVVKCGLGTDESGYSFECDWFSVGVVMYQLATNASPFRSSAKSKSDPSFEGGERDWCKKSTMNFVGDALGGIRVHNRQEITLQGDFDTGADDDDDMNMNVAEMLDRSIGAANANSFNTMKGEKETTGRDSDSFYIEEDQKRKLQEYWVVLEESKIKFDFDFMDEDLKDLIEQMLKLDPTERLGSRVSEDGFGAQDVLSHDLFRDVDFDDILSPNGGESWNLDDSLRRGGGATGDPSPQTTPQHKKKEEKILPEFENFQDALISWSVMANLSKAQHTSDPLSISRHYDEKKPLKKEVDLEHFEQWDYMSAETIQLEMQATKRHSNLVQVDRSSSLNVTPKAFGSSSVRDGLTITTPTPHYPTPHVQNRSVGRGGGGGGGARDDLDVTRRRGEATSFEARMEQAFEMSTNSPSFLDVSNHSVLDMRSDRHANTVITVDEGYIMTNKNRIRSRPSMDRSSHGLDMSRSRGRTRRGEVFGGEGGGGGSDDSFSLELLGTMAMQEVLKETKGGGGGEGKREEKKKKEEEGEKGEGGREAHF</sequence>
<keyword evidence="2" id="KW-0808">Transferase</keyword>
<evidence type="ECO:0000256" key="2">
    <source>
        <dbReference type="ARBA" id="ARBA00022679"/>
    </source>
</evidence>
<feature type="region of interest" description="Disordered" evidence="6">
    <location>
        <begin position="689"/>
        <end position="717"/>
    </location>
</feature>
<evidence type="ECO:0000256" key="1">
    <source>
        <dbReference type="ARBA" id="ARBA00022527"/>
    </source>
</evidence>
<evidence type="ECO:0000313" key="10">
    <source>
        <dbReference type="Proteomes" id="UP001165122"/>
    </source>
</evidence>
<protein>
    <recommendedName>
        <fullName evidence="11">Protein kinase domain-containing protein</fullName>
    </recommendedName>
</protein>
<evidence type="ECO:0000256" key="6">
    <source>
        <dbReference type="SAM" id="MobiDB-lite"/>
    </source>
</evidence>
<dbReference type="GO" id="GO:0005524">
    <property type="term" value="F:ATP binding"/>
    <property type="evidence" value="ECO:0007669"/>
    <property type="project" value="UniProtKB-KW"/>
</dbReference>
<dbReference type="PROSITE" id="PS50132">
    <property type="entry name" value="RGS"/>
    <property type="match status" value="1"/>
</dbReference>
<feature type="compositionally biased region" description="Basic and acidic residues" evidence="6">
    <location>
        <begin position="21"/>
        <end position="43"/>
    </location>
</feature>
<dbReference type="SUPFAM" id="SSF48097">
    <property type="entry name" value="Regulator of G-protein signaling, RGS"/>
    <property type="match status" value="1"/>
</dbReference>
<organism evidence="9 10">
    <name type="scientific">Triparma laevis f. longispina</name>
    <dbReference type="NCBI Taxonomy" id="1714387"/>
    <lineage>
        <taxon>Eukaryota</taxon>
        <taxon>Sar</taxon>
        <taxon>Stramenopiles</taxon>
        <taxon>Ochrophyta</taxon>
        <taxon>Bolidophyceae</taxon>
        <taxon>Parmales</taxon>
        <taxon>Triparmaceae</taxon>
        <taxon>Triparma</taxon>
    </lineage>
</organism>
<dbReference type="PROSITE" id="PS50011">
    <property type="entry name" value="PROTEIN_KINASE_DOM"/>
    <property type="match status" value="1"/>
</dbReference>
<dbReference type="InterPro" id="IPR011009">
    <property type="entry name" value="Kinase-like_dom_sf"/>
</dbReference>
<evidence type="ECO:0008006" key="11">
    <source>
        <dbReference type="Google" id="ProtNLM"/>
    </source>
</evidence>
<keyword evidence="5" id="KW-0067">ATP-binding</keyword>
<feature type="compositionally biased region" description="Low complexity" evidence="6">
    <location>
        <begin position="956"/>
        <end position="965"/>
    </location>
</feature>
<keyword evidence="10" id="KW-1185">Reference proteome</keyword>
<accession>A0A9W7FS65</accession>
<dbReference type="Gene3D" id="1.10.167.10">
    <property type="entry name" value="Regulator of G-protein Signalling 4, domain 2"/>
    <property type="match status" value="1"/>
</dbReference>
<evidence type="ECO:0000259" key="8">
    <source>
        <dbReference type="PROSITE" id="PS50132"/>
    </source>
</evidence>
<proteinExistence type="predicted"/>
<feature type="compositionally biased region" description="Polar residues" evidence="6">
    <location>
        <begin position="1"/>
        <end position="14"/>
    </location>
</feature>
<gene>
    <name evidence="9" type="ORF">TrLO_g13506</name>
</gene>
<evidence type="ECO:0000256" key="3">
    <source>
        <dbReference type="ARBA" id="ARBA00022741"/>
    </source>
</evidence>
<dbReference type="Gene3D" id="1.10.510.10">
    <property type="entry name" value="Transferase(Phosphotransferase) domain 1"/>
    <property type="match status" value="1"/>
</dbReference>
<dbReference type="InterPro" id="IPR036305">
    <property type="entry name" value="RGS_sf"/>
</dbReference>
<dbReference type="Proteomes" id="UP001165122">
    <property type="component" value="Unassembled WGS sequence"/>
</dbReference>
<feature type="region of interest" description="Disordered" evidence="6">
    <location>
        <begin position="1"/>
        <end position="59"/>
    </location>
</feature>
<evidence type="ECO:0000259" key="7">
    <source>
        <dbReference type="PROSITE" id="PS50011"/>
    </source>
</evidence>
<comment type="caution">
    <text evidence="9">The sequence shown here is derived from an EMBL/GenBank/DDBJ whole genome shotgun (WGS) entry which is preliminary data.</text>
</comment>
<dbReference type="InterPro" id="IPR016137">
    <property type="entry name" value="RGS"/>
</dbReference>
<dbReference type="Pfam" id="PF00615">
    <property type="entry name" value="RGS"/>
    <property type="match status" value="1"/>
</dbReference>
<dbReference type="Gene3D" id="3.30.200.20">
    <property type="entry name" value="Phosphorylase Kinase, domain 1"/>
    <property type="match status" value="1"/>
</dbReference>